<evidence type="ECO:0000313" key="1">
    <source>
        <dbReference type="EMBL" id="MBW4360196.1"/>
    </source>
</evidence>
<reference evidence="1 2" key="1">
    <citation type="submission" date="2021-07" db="EMBL/GenBank/DDBJ databases">
        <title>Flavobacterium sp. nov. isolated from sediment on the Taihu Lake.</title>
        <authorList>
            <person name="Qu J.-H."/>
        </authorList>
    </citation>
    <scope>NUCLEOTIDE SEQUENCE [LARGE SCALE GENOMIC DNA]</scope>
    <source>
        <strain evidence="1 2">NAS39</strain>
    </source>
</reference>
<dbReference type="Proteomes" id="UP000812031">
    <property type="component" value="Unassembled WGS sequence"/>
</dbReference>
<sequence>MRDRLKKIGLATLLGLNLVAVGKMSTGNYQKMGNQLVEDSKNAKLAYALGGGSFWQGAGGAAGWLIGGAAGTYIGGPWGGYVGMVLGAGAGAY</sequence>
<dbReference type="EMBL" id="JAHWYN010000005">
    <property type="protein sequence ID" value="MBW4360196.1"/>
    <property type="molecule type" value="Genomic_DNA"/>
</dbReference>
<name>A0ABS6XVA4_9FLAO</name>
<comment type="caution">
    <text evidence="1">The sequence shown here is derived from an EMBL/GenBank/DDBJ whole genome shotgun (WGS) entry which is preliminary data.</text>
</comment>
<dbReference type="RefSeq" id="WP_219316712.1">
    <property type="nucleotide sequence ID" value="NZ_JAHWYN010000005.1"/>
</dbReference>
<proteinExistence type="predicted"/>
<protein>
    <submittedName>
        <fullName evidence="1">Uncharacterized protein</fullName>
    </submittedName>
</protein>
<evidence type="ECO:0000313" key="2">
    <source>
        <dbReference type="Proteomes" id="UP000812031"/>
    </source>
</evidence>
<gene>
    <name evidence="1" type="ORF">KZH69_06835</name>
</gene>
<accession>A0ABS6XVA4</accession>
<organism evidence="1 2">
    <name type="scientific">Flavobacterium taihuense</name>
    <dbReference type="NCBI Taxonomy" id="2857508"/>
    <lineage>
        <taxon>Bacteria</taxon>
        <taxon>Pseudomonadati</taxon>
        <taxon>Bacteroidota</taxon>
        <taxon>Flavobacteriia</taxon>
        <taxon>Flavobacteriales</taxon>
        <taxon>Flavobacteriaceae</taxon>
        <taxon>Flavobacterium</taxon>
    </lineage>
</organism>
<keyword evidence="2" id="KW-1185">Reference proteome</keyword>